<keyword evidence="2 4" id="KW-0479">Metal-binding</keyword>
<dbReference type="Gene3D" id="1.10.760.10">
    <property type="entry name" value="Cytochrome c-like domain"/>
    <property type="match status" value="1"/>
</dbReference>
<keyword evidence="3 4" id="KW-0408">Iron</keyword>
<evidence type="ECO:0000313" key="7">
    <source>
        <dbReference type="EMBL" id="QPD02359.1"/>
    </source>
</evidence>
<dbReference type="Proteomes" id="UP000593737">
    <property type="component" value="Chromosome"/>
</dbReference>
<evidence type="ECO:0000256" key="4">
    <source>
        <dbReference type="PROSITE-ProRule" id="PRU00433"/>
    </source>
</evidence>
<dbReference type="GO" id="GO:0046872">
    <property type="term" value="F:metal ion binding"/>
    <property type="evidence" value="ECO:0007669"/>
    <property type="project" value="UniProtKB-KW"/>
</dbReference>
<protein>
    <recommendedName>
        <fullName evidence="6">Cytochrome c domain-containing protein</fullName>
    </recommendedName>
</protein>
<evidence type="ECO:0000256" key="2">
    <source>
        <dbReference type="ARBA" id="ARBA00022723"/>
    </source>
</evidence>
<feature type="domain" description="Cytochrome c" evidence="6">
    <location>
        <begin position="51"/>
        <end position="141"/>
    </location>
</feature>
<dbReference type="Pfam" id="PF13442">
    <property type="entry name" value="Cytochrome_CBB3"/>
    <property type="match status" value="1"/>
</dbReference>
<feature type="signal peptide" evidence="5">
    <location>
        <begin position="1"/>
        <end position="21"/>
    </location>
</feature>
<dbReference type="KEGG" id="nkf:Nkreftii_000133"/>
<dbReference type="PROSITE" id="PS51007">
    <property type="entry name" value="CYTC"/>
    <property type="match status" value="1"/>
</dbReference>
<keyword evidence="5" id="KW-0732">Signal</keyword>
<organism evidence="7 8">
    <name type="scientific">Candidatus Nitrospira kreftii</name>
    <dbReference type="NCBI Taxonomy" id="2652173"/>
    <lineage>
        <taxon>Bacteria</taxon>
        <taxon>Pseudomonadati</taxon>
        <taxon>Nitrospirota</taxon>
        <taxon>Nitrospiria</taxon>
        <taxon>Nitrospirales</taxon>
        <taxon>Nitrospiraceae</taxon>
        <taxon>Nitrospira</taxon>
    </lineage>
</organism>
<evidence type="ECO:0000256" key="1">
    <source>
        <dbReference type="ARBA" id="ARBA00022617"/>
    </source>
</evidence>
<sequence length="176" mass="19136">MKTKMFPLLAILVFFGVSNGAAERHMMQPRVPADKLAEARALRSPLPASQEIVEKGKALYHGKGTCFTCHGMDGDGTGPGGAQLNPSPRNFQHHGFWRHRTEGEIFWVIKHGSPGTGMIGFGQVLEDHEIWSILQYERTFAGMHGPGMRGHSGGMGPMRGSEGGMGHRGRKGEMGE</sequence>
<gene>
    <name evidence="7" type="ORF">Nkreftii_000133</name>
</gene>
<dbReference type="GO" id="GO:0009055">
    <property type="term" value="F:electron transfer activity"/>
    <property type="evidence" value="ECO:0007669"/>
    <property type="project" value="InterPro"/>
</dbReference>
<evidence type="ECO:0000256" key="3">
    <source>
        <dbReference type="ARBA" id="ARBA00023004"/>
    </source>
</evidence>
<feature type="chain" id="PRO_5032832441" description="Cytochrome c domain-containing protein" evidence="5">
    <location>
        <begin position="22"/>
        <end position="176"/>
    </location>
</feature>
<evidence type="ECO:0000256" key="5">
    <source>
        <dbReference type="SAM" id="SignalP"/>
    </source>
</evidence>
<name>A0A7S8FA24_9BACT</name>
<dbReference type="InterPro" id="IPR036909">
    <property type="entry name" value="Cyt_c-like_dom_sf"/>
</dbReference>
<reference evidence="7 8" key="1">
    <citation type="journal article" date="2020" name="ISME J.">
        <title>Enrichment and physiological characterization of a novel comammox Nitrospira indicates ammonium inhibition of complete nitrification.</title>
        <authorList>
            <person name="Sakoula D."/>
            <person name="Koch H."/>
            <person name="Frank J."/>
            <person name="Jetten M.S.M."/>
            <person name="van Kessel M.A.H.J."/>
            <person name="Lucker S."/>
        </authorList>
    </citation>
    <scope>NUCLEOTIDE SEQUENCE [LARGE SCALE GENOMIC DNA]</scope>
    <source>
        <strain evidence="7">Comreactor17</strain>
    </source>
</reference>
<accession>A0A7S8FA24</accession>
<keyword evidence="1 4" id="KW-0349">Heme</keyword>
<evidence type="ECO:0000259" key="6">
    <source>
        <dbReference type="PROSITE" id="PS51007"/>
    </source>
</evidence>
<dbReference type="SUPFAM" id="SSF46626">
    <property type="entry name" value="Cytochrome c"/>
    <property type="match status" value="1"/>
</dbReference>
<dbReference type="InterPro" id="IPR009056">
    <property type="entry name" value="Cyt_c-like_dom"/>
</dbReference>
<proteinExistence type="predicted"/>
<dbReference type="AlphaFoldDB" id="A0A7S8FA24"/>
<dbReference type="EMBL" id="CP047423">
    <property type="protein sequence ID" value="QPD02359.1"/>
    <property type="molecule type" value="Genomic_DNA"/>
</dbReference>
<dbReference type="GO" id="GO:0020037">
    <property type="term" value="F:heme binding"/>
    <property type="evidence" value="ECO:0007669"/>
    <property type="project" value="InterPro"/>
</dbReference>
<evidence type="ECO:0000313" key="8">
    <source>
        <dbReference type="Proteomes" id="UP000593737"/>
    </source>
</evidence>